<dbReference type="Gene3D" id="3.20.20.70">
    <property type="entry name" value="Aldolase class I"/>
    <property type="match status" value="1"/>
</dbReference>
<keyword evidence="3" id="KW-0456">Lyase</keyword>
<evidence type="ECO:0000256" key="3">
    <source>
        <dbReference type="ARBA" id="ARBA00023239"/>
    </source>
</evidence>
<keyword evidence="4" id="KW-0119">Carbohydrate metabolism</keyword>
<dbReference type="PANTHER" id="PTHR12128:SF21">
    <property type="entry name" value="N-ACETYLNEURAMINATE LYASE"/>
    <property type="match status" value="1"/>
</dbReference>
<accession>A0A0F9S5K0</accession>
<dbReference type="SMART" id="SM01130">
    <property type="entry name" value="DHDPS"/>
    <property type="match status" value="1"/>
</dbReference>
<comment type="subcellular location">
    <subcellularLocation>
        <location evidence="1">Cytoplasm</location>
    </subcellularLocation>
</comment>
<dbReference type="PIRSF" id="PIRSF001365">
    <property type="entry name" value="DHDPS"/>
    <property type="match status" value="1"/>
</dbReference>
<protein>
    <recommendedName>
        <fullName evidence="6">N-acetylneuraminate lyase</fullName>
    </recommendedName>
</protein>
<evidence type="ECO:0008006" key="6">
    <source>
        <dbReference type="Google" id="ProtNLM"/>
    </source>
</evidence>
<dbReference type="InterPro" id="IPR013785">
    <property type="entry name" value="Aldolase_TIM"/>
</dbReference>
<dbReference type="Pfam" id="PF00701">
    <property type="entry name" value="DHDPS"/>
    <property type="match status" value="1"/>
</dbReference>
<dbReference type="InterPro" id="IPR002220">
    <property type="entry name" value="DapA-like"/>
</dbReference>
<reference evidence="5" key="1">
    <citation type="journal article" date="2015" name="Nature">
        <title>Complex archaea that bridge the gap between prokaryotes and eukaryotes.</title>
        <authorList>
            <person name="Spang A."/>
            <person name="Saw J.H."/>
            <person name="Jorgensen S.L."/>
            <person name="Zaremba-Niedzwiedzka K."/>
            <person name="Martijn J."/>
            <person name="Lind A.E."/>
            <person name="van Eijk R."/>
            <person name="Schleper C."/>
            <person name="Guy L."/>
            <person name="Ettema T.J."/>
        </authorList>
    </citation>
    <scope>NUCLEOTIDE SEQUENCE</scope>
</reference>
<organism evidence="5">
    <name type="scientific">marine sediment metagenome</name>
    <dbReference type="NCBI Taxonomy" id="412755"/>
    <lineage>
        <taxon>unclassified sequences</taxon>
        <taxon>metagenomes</taxon>
        <taxon>ecological metagenomes</taxon>
    </lineage>
</organism>
<evidence type="ECO:0000256" key="1">
    <source>
        <dbReference type="ARBA" id="ARBA00004496"/>
    </source>
</evidence>
<evidence type="ECO:0000256" key="2">
    <source>
        <dbReference type="ARBA" id="ARBA00022490"/>
    </source>
</evidence>
<sequence>MMLRGLIAATYTPMTPRGTVSLKMIDGLAEMLVDNGVNGVSVNGTSGEFASLTTEERLSVSRRWVKAARPSLKVIVHVGHTCLRSAKALAGDAQKTGADAIAAVAPYYFKPKDMEQLIAFLAKVAAAAPKLPFYYYHYPELTGVSFPMVKFLATAPEQIPTLAGVKFTSEDLTDFGRCVDAHGKKCNLLLARDDLFLAGLKMGAHALVGVTCNFAAPLCLRITQNFKSGDLGAAQNLQVRGVEMLAVLRRFGLIPGGKALMALTGRDCGPVRPPFSPLTKAEMDQVRQQIERIEFQEFFCR</sequence>
<evidence type="ECO:0000313" key="5">
    <source>
        <dbReference type="EMBL" id="KKN62334.1"/>
    </source>
</evidence>
<dbReference type="EMBL" id="LAZR01000628">
    <property type="protein sequence ID" value="KKN62334.1"/>
    <property type="molecule type" value="Genomic_DNA"/>
</dbReference>
<dbReference type="AlphaFoldDB" id="A0A0F9S5K0"/>
<dbReference type="PANTHER" id="PTHR12128">
    <property type="entry name" value="DIHYDRODIPICOLINATE SYNTHASE"/>
    <property type="match status" value="1"/>
</dbReference>
<name>A0A0F9S5K0_9ZZZZ</name>
<dbReference type="GO" id="GO:0005737">
    <property type="term" value="C:cytoplasm"/>
    <property type="evidence" value="ECO:0007669"/>
    <property type="project" value="UniProtKB-SubCell"/>
</dbReference>
<proteinExistence type="predicted"/>
<evidence type="ECO:0000256" key="4">
    <source>
        <dbReference type="ARBA" id="ARBA00023277"/>
    </source>
</evidence>
<comment type="caution">
    <text evidence="5">The sequence shown here is derived from an EMBL/GenBank/DDBJ whole genome shotgun (WGS) entry which is preliminary data.</text>
</comment>
<keyword evidence="2" id="KW-0963">Cytoplasm</keyword>
<dbReference type="PRINTS" id="PR00146">
    <property type="entry name" value="DHPICSNTHASE"/>
</dbReference>
<gene>
    <name evidence="5" type="ORF">LCGC14_0512970</name>
</gene>
<dbReference type="SUPFAM" id="SSF51569">
    <property type="entry name" value="Aldolase"/>
    <property type="match status" value="1"/>
</dbReference>
<dbReference type="GO" id="GO:0016829">
    <property type="term" value="F:lyase activity"/>
    <property type="evidence" value="ECO:0007669"/>
    <property type="project" value="UniProtKB-KW"/>
</dbReference>